<evidence type="ECO:0000259" key="3">
    <source>
        <dbReference type="Pfam" id="PF06721"/>
    </source>
</evidence>
<evidence type="ECO:0000313" key="4">
    <source>
        <dbReference type="Proteomes" id="UP000694864"/>
    </source>
</evidence>
<feature type="compositionally biased region" description="Low complexity" evidence="2">
    <location>
        <begin position="39"/>
        <end position="53"/>
    </location>
</feature>
<feature type="region of interest" description="Disordered" evidence="2">
    <location>
        <begin position="375"/>
        <end position="450"/>
    </location>
</feature>
<feature type="region of interest" description="Disordered" evidence="2">
    <location>
        <begin position="1"/>
        <end position="108"/>
    </location>
</feature>
<organism evidence="4 5">
    <name type="scientific">Camelina sativa</name>
    <name type="common">False flax</name>
    <name type="synonym">Myagrum sativum</name>
    <dbReference type="NCBI Taxonomy" id="90675"/>
    <lineage>
        <taxon>Eukaryota</taxon>
        <taxon>Viridiplantae</taxon>
        <taxon>Streptophyta</taxon>
        <taxon>Embryophyta</taxon>
        <taxon>Tracheophyta</taxon>
        <taxon>Spermatophyta</taxon>
        <taxon>Magnoliopsida</taxon>
        <taxon>eudicotyledons</taxon>
        <taxon>Gunneridae</taxon>
        <taxon>Pentapetalae</taxon>
        <taxon>rosids</taxon>
        <taxon>malvids</taxon>
        <taxon>Brassicales</taxon>
        <taxon>Brassicaceae</taxon>
        <taxon>Camelineae</taxon>
        <taxon>Camelina</taxon>
    </lineage>
</organism>
<keyword evidence="4" id="KW-1185">Reference proteome</keyword>
<feature type="compositionally biased region" description="Basic and acidic residues" evidence="2">
    <location>
        <begin position="71"/>
        <end position="106"/>
    </location>
</feature>
<name>A0ABM0Z6Y3_CAMSA</name>
<dbReference type="Pfam" id="PF06721">
    <property type="entry name" value="DUF1204"/>
    <property type="match status" value="1"/>
</dbReference>
<proteinExistence type="predicted"/>
<evidence type="ECO:0000256" key="2">
    <source>
        <dbReference type="SAM" id="MobiDB-lite"/>
    </source>
</evidence>
<keyword evidence="1" id="KW-0175">Coiled coil</keyword>
<reference evidence="5" key="2">
    <citation type="submission" date="2025-08" db="UniProtKB">
        <authorList>
            <consortium name="RefSeq"/>
        </authorList>
    </citation>
    <scope>IDENTIFICATION</scope>
    <source>
        <tissue evidence="5">Leaf</tissue>
    </source>
</reference>
<gene>
    <name evidence="5" type="primary">LOC104787407</name>
</gene>
<dbReference type="RefSeq" id="XP_010511286.1">
    <property type="nucleotide sequence ID" value="XM_010512984.2"/>
</dbReference>
<dbReference type="GeneID" id="104787407"/>
<feature type="coiled-coil region" evidence="1">
    <location>
        <begin position="190"/>
        <end position="217"/>
    </location>
</feature>
<feature type="compositionally biased region" description="Basic and acidic residues" evidence="2">
    <location>
        <begin position="425"/>
        <end position="434"/>
    </location>
</feature>
<sequence>MGKMNMSVPNASARYRRASDSSSVPRPTSQLDGRRDHSSSGAGSAGKVSSRSRQSSDAPPRHQSQSLPLVRRSEGSGRDTEGVKGPPKRKDDASLERPDPSKKQRTLDFGWDFSHTSEARPFPNDSSACSELFWRIHFGPGRLPSVDQMKEAHAVADVAQASFELVARINRLTSRYERRVRDQEDDRSGASSYAEKIERLEAQLGEAVRSNQRLSDEASKFESQRRKWISERDDLKAKLEASDAAYNRMHLTLNSETKRLRDRREDFGYHERIKAFNEMAVRVQKLLAKHKRYAEAFKASMEKFLEYNQAVGNVQMLETLVDEGQIAVLEEGLKDKVVAVMTQLKGEVDDLDLPDITEADFDVSRIYSEPLPPVPEWIASPLSGDAEGGDDVREEGEFGSGGPEGNVGEQAKGDDRPAGGIEEQTVDRPTEELPRPLTPGCESPTADPAS</sequence>
<dbReference type="Proteomes" id="UP000694864">
    <property type="component" value="Chromosome 5"/>
</dbReference>
<evidence type="ECO:0000313" key="5">
    <source>
        <dbReference type="RefSeq" id="XP_010511286.1"/>
    </source>
</evidence>
<feature type="domain" description="DUF1204" evidence="3">
    <location>
        <begin position="217"/>
        <end position="386"/>
    </location>
</feature>
<dbReference type="InterPro" id="IPR009596">
    <property type="entry name" value="DUF1204"/>
</dbReference>
<evidence type="ECO:0000256" key="1">
    <source>
        <dbReference type="SAM" id="Coils"/>
    </source>
</evidence>
<protein>
    <submittedName>
        <fullName evidence="5">Uncharacterized protein LOC104787407</fullName>
    </submittedName>
</protein>
<reference evidence="4" key="1">
    <citation type="journal article" date="2014" name="Nat. Commun.">
        <title>The emerging biofuel crop Camelina sativa retains a highly undifferentiated hexaploid genome structure.</title>
        <authorList>
            <person name="Kagale S."/>
            <person name="Koh C."/>
            <person name="Nixon J."/>
            <person name="Bollina V."/>
            <person name="Clarke W.E."/>
            <person name="Tuteja R."/>
            <person name="Spillane C."/>
            <person name="Robinson S.J."/>
            <person name="Links M.G."/>
            <person name="Clarke C."/>
            <person name="Higgins E.E."/>
            <person name="Huebert T."/>
            <person name="Sharpe A.G."/>
            <person name="Parkin I.A."/>
        </authorList>
    </citation>
    <scope>NUCLEOTIDE SEQUENCE [LARGE SCALE GENOMIC DNA]</scope>
    <source>
        <strain evidence="4">cv. DH55</strain>
    </source>
</reference>
<accession>A0ABM0Z6Y3</accession>